<evidence type="ECO:0000313" key="3">
    <source>
        <dbReference type="Proteomes" id="UP000232883"/>
    </source>
</evidence>
<keyword evidence="1" id="KW-0732">Signal</keyword>
<protein>
    <recommendedName>
        <fullName evidence="4">Secretion system C-terminal sorting domain-containing protein</fullName>
    </recommendedName>
</protein>
<sequence length="392" mass="41520">MKYVYLIVSLLISSVGFAQPDLDFQTTDGGWTTHDLSKSYTGIGNPVTNVTVVMGGTTSGLQSNSPQAFSRGLQLAVNHTTNSACVTTTISFSPGVQGLTFRLLNIDRGAVNGALFDFIDQVSVSGKNVGGNVTPTISASGTAGTYSSISGSTITGTGDAPPSASDPGNKVLFADVVTEITITYCNNAAQVIANPGAQTITIEDLTWFAPLPVHLVDFQAKTVGSQVALNWETAWETNSDYFEVQRSHDAHEFSAVGRVTAVGQSDGKQTYSLLDQEPLAGTSYYRLKQVDKGDDQSIVYSQLIAVVLDKVTPSFSLVGNPVAGDFIRVALRNIDPLTLTLQSVTGAPIPVQLRRESDTRVILVPTQQLAPGLYLLGGQQGATRLTLKIIVL</sequence>
<dbReference type="Proteomes" id="UP000232883">
    <property type="component" value="Chromosome"/>
</dbReference>
<keyword evidence="3" id="KW-1185">Reference proteome</keyword>
<feature type="chain" id="PRO_5014675221" description="Secretion system C-terminal sorting domain-containing protein" evidence="1">
    <location>
        <begin position="19"/>
        <end position="392"/>
    </location>
</feature>
<dbReference type="KEGG" id="spir:CWM47_02420"/>
<dbReference type="EMBL" id="CP025096">
    <property type="protein sequence ID" value="AUD00774.1"/>
    <property type="molecule type" value="Genomic_DNA"/>
</dbReference>
<gene>
    <name evidence="2" type="ORF">CWM47_02420</name>
</gene>
<evidence type="ECO:0000256" key="1">
    <source>
        <dbReference type="SAM" id="SignalP"/>
    </source>
</evidence>
<evidence type="ECO:0008006" key="4">
    <source>
        <dbReference type="Google" id="ProtNLM"/>
    </source>
</evidence>
<dbReference type="OrthoDB" id="1466765at2"/>
<feature type="signal peptide" evidence="1">
    <location>
        <begin position="1"/>
        <end position="18"/>
    </location>
</feature>
<name>A0A2K8YT69_9BACT</name>
<reference evidence="2 3" key="1">
    <citation type="submission" date="2017-11" db="EMBL/GenBank/DDBJ databases">
        <title>Taxonomic description and genome sequences of Spirosoma HA7 sp. nov., isolated from pollen microhabitat of Corylus avellana.</title>
        <authorList>
            <person name="Ambika Manirajan B."/>
            <person name="Suarez C."/>
            <person name="Ratering S."/>
            <person name="Geissler-Plaum R."/>
            <person name="Cardinale M."/>
            <person name="Sylvia S."/>
        </authorList>
    </citation>
    <scope>NUCLEOTIDE SEQUENCE [LARGE SCALE GENOMIC DNA]</scope>
    <source>
        <strain evidence="2 3">HA7</strain>
    </source>
</reference>
<accession>A0A2K8YT69</accession>
<organism evidence="2 3">
    <name type="scientific">Spirosoma pollinicola</name>
    <dbReference type="NCBI Taxonomy" id="2057025"/>
    <lineage>
        <taxon>Bacteria</taxon>
        <taxon>Pseudomonadati</taxon>
        <taxon>Bacteroidota</taxon>
        <taxon>Cytophagia</taxon>
        <taxon>Cytophagales</taxon>
        <taxon>Cytophagaceae</taxon>
        <taxon>Spirosoma</taxon>
    </lineage>
</organism>
<dbReference type="RefSeq" id="WP_100986197.1">
    <property type="nucleotide sequence ID" value="NZ_CP025096.1"/>
</dbReference>
<dbReference type="AlphaFoldDB" id="A0A2K8YT69"/>
<evidence type="ECO:0000313" key="2">
    <source>
        <dbReference type="EMBL" id="AUD00774.1"/>
    </source>
</evidence>
<proteinExistence type="predicted"/>